<proteinExistence type="predicted"/>
<feature type="compositionally biased region" description="Basic and acidic residues" evidence="1">
    <location>
        <begin position="27"/>
        <end position="37"/>
    </location>
</feature>
<name>A0AAV4RGL4_CAEEX</name>
<evidence type="ECO:0000256" key="1">
    <source>
        <dbReference type="SAM" id="MobiDB-lite"/>
    </source>
</evidence>
<reference evidence="2 3" key="1">
    <citation type="submission" date="2021-06" db="EMBL/GenBank/DDBJ databases">
        <title>Caerostris extrusa draft genome.</title>
        <authorList>
            <person name="Kono N."/>
            <person name="Arakawa K."/>
        </authorList>
    </citation>
    <scope>NUCLEOTIDE SEQUENCE [LARGE SCALE GENOMIC DNA]</scope>
</reference>
<evidence type="ECO:0000313" key="3">
    <source>
        <dbReference type="Proteomes" id="UP001054945"/>
    </source>
</evidence>
<evidence type="ECO:0000313" key="2">
    <source>
        <dbReference type="EMBL" id="GIY21124.1"/>
    </source>
</evidence>
<comment type="caution">
    <text evidence="2">The sequence shown here is derived from an EMBL/GenBank/DDBJ whole genome shotgun (WGS) entry which is preliminary data.</text>
</comment>
<keyword evidence="3" id="KW-1185">Reference proteome</keyword>
<dbReference type="AlphaFoldDB" id="A0AAV4RGL4"/>
<dbReference type="EMBL" id="BPLR01007965">
    <property type="protein sequence ID" value="GIY21124.1"/>
    <property type="molecule type" value="Genomic_DNA"/>
</dbReference>
<feature type="region of interest" description="Disordered" evidence="1">
    <location>
        <begin position="27"/>
        <end position="66"/>
    </location>
</feature>
<accession>A0AAV4RGL4</accession>
<gene>
    <name evidence="2" type="ORF">CEXT_488481</name>
</gene>
<organism evidence="2 3">
    <name type="scientific">Caerostris extrusa</name>
    <name type="common">Bark spider</name>
    <name type="synonym">Caerostris bankana</name>
    <dbReference type="NCBI Taxonomy" id="172846"/>
    <lineage>
        <taxon>Eukaryota</taxon>
        <taxon>Metazoa</taxon>
        <taxon>Ecdysozoa</taxon>
        <taxon>Arthropoda</taxon>
        <taxon>Chelicerata</taxon>
        <taxon>Arachnida</taxon>
        <taxon>Araneae</taxon>
        <taxon>Araneomorphae</taxon>
        <taxon>Entelegynae</taxon>
        <taxon>Araneoidea</taxon>
        <taxon>Araneidae</taxon>
        <taxon>Caerostris</taxon>
    </lineage>
</organism>
<dbReference type="Proteomes" id="UP001054945">
    <property type="component" value="Unassembled WGS sequence"/>
</dbReference>
<protein>
    <submittedName>
        <fullName evidence="2">Uncharacterized protein</fullName>
    </submittedName>
</protein>
<sequence length="66" mass="7186">MDTAIAQLGVPLAKLPQTKEELEQIVKSVAERRDPKTRVSHPPKKSGPSGTKPQTKRKSPPETKTG</sequence>